<comment type="caution">
    <text evidence="4">The sequence shown here is derived from an EMBL/GenBank/DDBJ whole genome shotgun (WGS) entry which is preliminary data.</text>
</comment>
<sequence length="432" mass="42801">MDFGLMPPEVISALMYAGPGPESMVAASTAWQQLGTELHTAAAGYQATVSALTAEGWQGPSSAAMAAAAQPVIAWLQTTATQAEHTAAQAQAAAAAFEAAFAQVVPPPLIAANRARLAMLEASNVIGQNAAAIAATETEYAAMWAQDAAAMSGYAAASSAATTALSPFTPPRPAGNPTAAAAPMAQQAVSAGARSALPQAMNLAQAAPAAAGASDPLSSLSTIAADVELIPKVILPFNDAAISVLMGLGLGTRAVQKSHPPVAPGPRTPIVVSATRPADRPAVTAGMGRTTAVGGLSVPPTWAVSTPEIRLAAGALQDGGASVTAVPAGVLGQVAGAGAVGSVLGGMTQRAIGGTVARVGRIGGSAKDTPEKLKKVLAELSAQPESVQHWHTDQADLESLLARLATQPGIHAVHLNGGDTAKLLPPESSPGT</sequence>
<keyword evidence="5" id="KW-1185">Reference proteome</keyword>
<dbReference type="Proteomes" id="UP000193090">
    <property type="component" value="Unassembled WGS sequence"/>
</dbReference>
<feature type="domain" description="PPE family C-terminal" evidence="3">
    <location>
        <begin position="284"/>
        <end position="360"/>
    </location>
</feature>
<protein>
    <recommendedName>
        <fullName evidence="6">PPE family domain-containing protein</fullName>
    </recommendedName>
</protein>
<evidence type="ECO:0000259" key="2">
    <source>
        <dbReference type="Pfam" id="PF00823"/>
    </source>
</evidence>
<evidence type="ECO:0000256" key="1">
    <source>
        <dbReference type="ARBA" id="ARBA00010652"/>
    </source>
</evidence>
<dbReference type="PANTHER" id="PTHR46766:SF1">
    <property type="entry name" value="GLUTAMINE-RICH PROTEIN 2"/>
    <property type="match status" value="1"/>
</dbReference>
<evidence type="ECO:0000259" key="3">
    <source>
        <dbReference type="Pfam" id="PF12484"/>
    </source>
</evidence>
<dbReference type="EMBL" id="LQPZ01000006">
    <property type="protein sequence ID" value="ORX08507.1"/>
    <property type="molecule type" value="Genomic_DNA"/>
</dbReference>
<organism evidence="4 5">
    <name type="scientific">Mycolicibacillus trivialis</name>
    <dbReference type="NCBI Taxonomy" id="1798"/>
    <lineage>
        <taxon>Bacteria</taxon>
        <taxon>Bacillati</taxon>
        <taxon>Actinomycetota</taxon>
        <taxon>Actinomycetes</taxon>
        <taxon>Mycobacteriales</taxon>
        <taxon>Mycobacteriaceae</taxon>
        <taxon>Mycolicibacillus</taxon>
    </lineage>
</organism>
<gene>
    <name evidence="4" type="ORF">AWC30_02450</name>
</gene>
<dbReference type="AlphaFoldDB" id="A0A1X2ER62"/>
<dbReference type="InterPro" id="IPR022171">
    <property type="entry name" value="PPE_C"/>
</dbReference>
<dbReference type="RefSeq" id="WP_085107634.1">
    <property type="nucleotide sequence ID" value="NZ_LQPZ01000006.1"/>
</dbReference>
<evidence type="ECO:0000313" key="4">
    <source>
        <dbReference type="EMBL" id="ORX08507.1"/>
    </source>
</evidence>
<dbReference type="STRING" id="1798.AWC30_02450"/>
<comment type="similarity">
    <text evidence="1">Belongs to the mycobacterial PPE family.</text>
</comment>
<proteinExistence type="inferred from homology"/>
<dbReference type="Pfam" id="PF00823">
    <property type="entry name" value="PPE"/>
    <property type="match status" value="1"/>
</dbReference>
<name>A0A1X2ER62_9MYCO</name>
<reference evidence="4 5" key="1">
    <citation type="submission" date="2016-01" db="EMBL/GenBank/DDBJ databases">
        <title>The new phylogeny of the genus Mycobacterium.</title>
        <authorList>
            <person name="Tarcisio F."/>
            <person name="Conor M."/>
            <person name="Antonella G."/>
            <person name="Elisabetta G."/>
            <person name="Giulia F.S."/>
            <person name="Sara T."/>
            <person name="Anna F."/>
            <person name="Clotilde B."/>
            <person name="Roberto B."/>
            <person name="Veronica D.S."/>
            <person name="Fabio R."/>
            <person name="Monica P."/>
            <person name="Olivier J."/>
            <person name="Enrico T."/>
            <person name="Nicola S."/>
        </authorList>
    </citation>
    <scope>NUCLEOTIDE SEQUENCE [LARGE SCALE GENOMIC DNA]</scope>
    <source>
        <strain evidence="4 5">DSM 44153</strain>
    </source>
</reference>
<evidence type="ECO:0000313" key="5">
    <source>
        <dbReference type="Proteomes" id="UP000193090"/>
    </source>
</evidence>
<dbReference type="SUPFAM" id="SSF140459">
    <property type="entry name" value="PE/PPE dimer-like"/>
    <property type="match status" value="1"/>
</dbReference>
<feature type="domain" description="PPE" evidence="2">
    <location>
        <begin position="2"/>
        <end position="165"/>
    </location>
</feature>
<dbReference type="Pfam" id="PF12484">
    <property type="entry name" value="PPE-SVP"/>
    <property type="match status" value="1"/>
</dbReference>
<dbReference type="GO" id="GO:0052572">
    <property type="term" value="P:response to host immune response"/>
    <property type="evidence" value="ECO:0007669"/>
    <property type="project" value="TreeGrafter"/>
</dbReference>
<dbReference type="Gene3D" id="1.20.1260.20">
    <property type="entry name" value="PPE superfamily"/>
    <property type="match status" value="1"/>
</dbReference>
<dbReference type="InterPro" id="IPR038332">
    <property type="entry name" value="PPE_sf"/>
</dbReference>
<dbReference type="InterPro" id="IPR000030">
    <property type="entry name" value="PPE_dom"/>
</dbReference>
<dbReference type="OrthoDB" id="4706105at2"/>
<dbReference type="FunFam" id="1.20.1260.20:FF:000001">
    <property type="entry name" value="PPE family protein PPE41"/>
    <property type="match status" value="1"/>
</dbReference>
<evidence type="ECO:0008006" key="6">
    <source>
        <dbReference type="Google" id="ProtNLM"/>
    </source>
</evidence>
<dbReference type="PANTHER" id="PTHR46766">
    <property type="entry name" value="GLUTAMINE-RICH PROTEIN 2"/>
    <property type="match status" value="1"/>
</dbReference>
<accession>A0A1X2ER62</accession>